<evidence type="ECO:0000256" key="6">
    <source>
        <dbReference type="ARBA" id="ARBA00022741"/>
    </source>
</evidence>
<dbReference type="PANTHER" id="PTHR39321">
    <property type="entry name" value="NICOTINATE-NUCLEOTIDE ADENYLYLTRANSFERASE-RELATED"/>
    <property type="match status" value="1"/>
</dbReference>
<evidence type="ECO:0000256" key="1">
    <source>
        <dbReference type="ARBA" id="ARBA00002324"/>
    </source>
</evidence>
<dbReference type="InterPro" id="IPR004821">
    <property type="entry name" value="Cyt_trans-like"/>
</dbReference>
<sequence length="200" mass="22136">MTLNPRGDRRRRRIGLLGGSFNPAHAGHRHVAERVRRALRLDEVWLMVSPGNPLKPARGMAPLAARLDSARAIADGRRIRATAIEAALGTRYTVDTLRALRRHFRRARFVLVIGADNLCQLPRWQGWEEIAAETPIAVLPRPGWTRRALASQAAHRLARHRRRPGALLQGKVPGHAPWCFVPSTEHPASATAIRAATNAA</sequence>
<dbReference type="RefSeq" id="WP_216835335.1">
    <property type="nucleotide sequence ID" value="NZ_JAFNJS010000001.1"/>
</dbReference>
<evidence type="ECO:0000256" key="9">
    <source>
        <dbReference type="HAMAP-Rule" id="MF_00244"/>
    </source>
</evidence>
<evidence type="ECO:0000259" key="10">
    <source>
        <dbReference type="Pfam" id="PF01467"/>
    </source>
</evidence>
<evidence type="ECO:0000256" key="5">
    <source>
        <dbReference type="ARBA" id="ARBA00022695"/>
    </source>
</evidence>
<dbReference type="GO" id="GO:0004515">
    <property type="term" value="F:nicotinate-nucleotide adenylyltransferase activity"/>
    <property type="evidence" value="ECO:0007669"/>
    <property type="project" value="UniProtKB-EC"/>
</dbReference>
<accession>A0ABV7BRU8</accession>
<dbReference type="NCBIfam" id="NF000843">
    <property type="entry name" value="PRK00071.2-2"/>
    <property type="match status" value="1"/>
</dbReference>
<dbReference type="EMBL" id="JBHRSB010000001">
    <property type="protein sequence ID" value="MFC2999446.1"/>
    <property type="molecule type" value="Genomic_DNA"/>
</dbReference>
<keyword evidence="7 9" id="KW-0067">ATP-binding</keyword>
<feature type="domain" description="Cytidyltransferase-like" evidence="10">
    <location>
        <begin position="16"/>
        <end position="195"/>
    </location>
</feature>
<keyword evidence="9" id="KW-0520">NAD</keyword>
<evidence type="ECO:0000256" key="7">
    <source>
        <dbReference type="ARBA" id="ARBA00022840"/>
    </source>
</evidence>
<evidence type="ECO:0000256" key="4">
    <source>
        <dbReference type="ARBA" id="ARBA00022679"/>
    </source>
</evidence>
<dbReference type="CDD" id="cd02165">
    <property type="entry name" value="NMNAT"/>
    <property type="match status" value="1"/>
</dbReference>
<protein>
    <recommendedName>
        <fullName evidence="9">Probable nicotinate-nucleotide adenylyltransferase</fullName>
        <ecNumber evidence="9">2.7.7.18</ecNumber>
    </recommendedName>
    <alternativeName>
        <fullName evidence="9">Deamido-NAD(+) diphosphorylase</fullName>
    </alternativeName>
    <alternativeName>
        <fullName evidence="9">Deamido-NAD(+) pyrophosphorylase</fullName>
    </alternativeName>
    <alternativeName>
        <fullName evidence="9">Nicotinate mononucleotide adenylyltransferase</fullName>
        <shortName evidence="9">NaMN adenylyltransferase</shortName>
    </alternativeName>
</protein>
<evidence type="ECO:0000313" key="11">
    <source>
        <dbReference type="EMBL" id="MFC2999446.1"/>
    </source>
</evidence>
<dbReference type="EC" id="2.7.7.18" evidence="9"/>
<keyword evidence="4 9" id="KW-0808">Transferase</keyword>
<dbReference type="InterPro" id="IPR005248">
    <property type="entry name" value="NadD/NMNAT"/>
</dbReference>
<evidence type="ECO:0000256" key="8">
    <source>
        <dbReference type="ARBA" id="ARBA00048721"/>
    </source>
</evidence>
<dbReference type="PANTHER" id="PTHR39321:SF3">
    <property type="entry name" value="PHOSPHOPANTETHEINE ADENYLYLTRANSFERASE"/>
    <property type="match status" value="1"/>
</dbReference>
<comment type="catalytic activity">
    <reaction evidence="8 9">
        <text>nicotinate beta-D-ribonucleotide + ATP + H(+) = deamido-NAD(+) + diphosphate</text>
        <dbReference type="Rhea" id="RHEA:22860"/>
        <dbReference type="ChEBI" id="CHEBI:15378"/>
        <dbReference type="ChEBI" id="CHEBI:30616"/>
        <dbReference type="ChEBI" id="CHEBI:33019"/>
        <dbReference type="ChEBI" id="CHEBI:57502"/>
        <dbReference type="ChEBI" id="CHEBI:58437"/>
        <dbReference type="EC" id="2.7.7.18"/>
    </reaction>
</comment>
<comment type="pathway">
    <text evidence="2 9">Cofactor biosynthesis; NAD(+) biosynthesis; deamido-NAD(+) from nicotinate D-ribonucleotide: step 1/1.</text>
</comment>
<keyword evidence="6 9" id="KW-0547">Nucleotide-binding</keyword>
<reference evidence="12" key="1">
    <citation type="journal article" date="2019" name="Int. J. Syst. Evol. Microbiol.">
        <title>The Global Catalogue of Microorganisms (GCM) 10K type strain sequencing project: providing services to taxonomists for standard genome sequencing and annotation.</title>
        <authorList>
            <consortium name="The Broad Institute Genomics Platform"/>
            <consortium name="The Broad Institute Genome Sequencing Center for Infectious Disease"/>
            <person name="Wu L."/>
            <person name="Ma J."/>
        </authorList>
    </citation>
    <scope>NUCLEOTIDE SEQUENCE [LARGE SCALE GENOMIC DNA]</scope>
    <source>
        <strain evidence="12">CGMCC 1.16855</strain>
    </source>
</reference>
<gene>
    <name evidence="9" type="primary">nadD</name>
    <name evidence="11" type="ORF">ACFOD3_06045</name>
</gene>
<evidence type="ECO:0000256" key="3">
    <source>
        <dbReference type="ARBA" id="ARBA00009014"/>
    </source>
</evidence>
<evidence type="ECO:0000256" key="2">
    <source>
        <dbReference type="ARBA" id="ARBA00005019"/>
    </source>
</evidence>
<dbReference type="NCBIfam" id="TIGR00482">
    <property type="entry name" value="nicotinate (nicotinamide) nucleotide adenylyltransferase"/>
    <property type="match status" value="1"/>
</dbReference>
<evidence type="ECO:0000313" key="12">
    <source>
        <dbReference type="Proteomes" id="UP001595420"/>
    </source>
</evidence>
<comment type="similarity">
    <text evidence="3 9">Belongs to the NadD family.</text>
</comment>
<proteinExistence type="inferred from homology"/>
<keyword evidence="12" id="KW-1185">Reference proteome</keyword>
<organism evidence="11 12">
    <name type="scientific">Falsiroseomonas tokyonensis</name>
    <dbReference type="NCBI Taxonomy" id="430521"/>
    <lineage>
        <taxon>Bacteria</taxon>
        <taxon>Pseudomonadati</taxon>
        <taxon>Pseudomonadota</taxon>
        <taxon>Alphaproteobacteria</taxon>
        <taxon>Acetobacterales</taxon>
        <taxon>Roseomonadaceae</taxon>
        <taxon>Falsiroseomonas</taxon>
    </lineage>
</organism>
<dbReference type="Proteomes" id="UP001595420">
    <property type="component" value="Unassembled WGS sequence"/>
</dbReference>
<comment type="caution">
    <text evidence="11">The sequence shown here is derived from an EMBL/GenBank/DDBJ whole genome shotgun (WGS) entry which is preliminary data.</text>
</comment>
<name>A0ABV7BRU8_9PROT</name>
<keyword evidence="9" id="KW-0662">Pyridine nucleotide biosynthesis</keyword>
<keyword evidence="5 9" id="KW-0548">Nucleotidyltransferase</keyword>
<dbReference type="Pfam" id="PF01467">
    <property type="entry name" value="CTP_transf_like"/>
    <property type="match status" value="1"/>
</dbReference>
<dbReference type="HAMAP" id="MF_00244">
    <property type="entry name" value="NaMN_adenylyltr"/>
    <property type="match status" value="1"/>
</dbReference>
<comment type="function">
    <text evidence="1 9">Catalyzes the reversible adenylation of nicotinate mononucleotide (NaMN) to nicotinic acid adenine dinucleotide (NaAD).</text>
</comment>